<proteinExistence type="predicted"/>
<evidence type="ECO:0000313" key="3">
    <source>
        <dbReference type="EMBL" id="KAK9767207.1"/>
    </source>
</evidence>
<dbReference type="EMBL" id="JASJQH010000093">
    <property type="protein sequence ID" value="KAK9767207.1"/>
    <property type="molecule type" value="Genomic_DNA"/>
</dbReference>
<feature type="compositionally biased region" description="Acidic residues" evidence="1">
    <location>
        <begin position="78"/>
        <end position="89"/>
    </location>
</feature>
<dbReference type="Proteomes" id="UP001479436">
    <property type="component" value="Unassembled WGS sequence"/>
</dbReference>
<accession>A0ABR2X0C5</accession>
<evidence type="ECO:0000256" key="2">
    <source>
        <dbReference type="SAM" id="SignalP"/>
    </source>
</evidence>
<sequence>MQTILLTLVSSCVVIQGALAVPVHNLPGFANAVAQTTYKDRSCGQQTGTCDIQPQYQATPQVREYSYAQPQAMSVYEQNEEQPADEESTLDQGQMKQAPAEDDQSSEQPTEDESTP</sequence>
<feature type="compositionally biased region" description="Acidic residues" evidence="1">
    <location>
        <begin position="100"/>
        <end position="116"/>
    </location>
</feature>
<feature type="chain" id="PRO_5045830945" evidence="2">
    <location>
        <begin position="21"/>
        <end position="116"/>
    </location>
</feature>
<keyword evidence="2" id="KW-0732">Signal</keyword>
<evidence type="ECO:0000313" key="4">
    <source>
        <dbReference type="Proteomes" id="UP001479436"/>
    </source>
</evidence>
<feature type="signal peptide" evidence="2">
    <location>
        <begin position="1"/>
        <end position="20"/>
    </location>
</feature>
<reference evidence="3 4" key="1">
    <citation type="submission" date="2023-04" db="EMBL/GenBank/DDBJ databases">
        <title>Genome of Basidiobolus ranarum AG-B5.</title>
        <authorList>
            <person name="Stajich J.E."/>
            <person name="Carter-House D."/>
            <person name="Gryganskyi A."/>
        </authorList>
    </citation>
    <scope>NUCLEOTIDE SEQUENCE [LARGE SCALE GENOMIC DNA]</scope>
    <source>
        <strain evidence="3 4">AG-B5</strain>
    </source>
</reference>
<feature type="non-terminal residue" evidence="3">
    <location>
        <position position="116"/>
    </location>
</feature>
<name>A0ABR2X0C5_9FUNG</name>
<feature type="region of interest" description="Disordered" evidence="1">
    <location>
        <begin position="69"/>
        <end position="116"/>
    </location>
</feature>
<keyword evidence="4" id="KW-1185">Reference proteome</keyword>
<gene>
    <name evidence="3" type="ORF">K7432_003172</name>
</gene>
<organism evidence="3 4">
    <name type="scientific">Basidiobolus ranarum</name>
    <dbReference type="NCBI Taxonomy" id="34480"/>
    <lineage>
        <taxon>Eukaryota</taxon>
        <taxon>Fungi</taxon>
        <taxon>Fungi incertae sedis</taxon>
        <taxon>Zoopagomycota</taxon>
        <taxon>Entomophthoromycotina</taxon>
        <taxon>Basidiobolomycetes</taxon>
        <taxon>Basidiobolales</taxon>
        <taxon>Basidiobolaceae</taxon>
        <taxon>Basidiobolus</taxon>
    </lineage>
</organism>
<evidence type="ECO:0000256" key="1">
    <source>
        <dbReference type="SAM" id="MobiDB-lite"/>
    </source>
</evidence>
<comment type="caution">
    <text evidence="3">The sequence shown here is derived from an EMBL/GenBank/DDBJ whole genome shotgun (WGS) entry which is preliminary data.</text>
</comment>
<protein>
    <submittedName>
        <fullName evidence="3">Uncharacterized protein</fullName>
    </submittedName>
</protein>